<dbReference type="AlphaFoldDB" id="D2QQT1"/>
<evidence type="ECO:0000313" key="2">
    <source>
        <dbReference type="EMBL" id="ADB37783.1"/>
    </source>
</evidence>
<feature type="transmembrane region" description="Helical" evidence="1">
    <location>
        <begin position="75"/>
        <end position="99"/>
    </location>
</feature>
<name>D2QQT1_SPILD</name>
<dbReference type="EMBL" id="CP001769">
    <property type="protein sequence ID" value="ADB37783.1"/>
    <property type="molecule type" value="Genomic_DNA"/>
</dbReference>
<feature type="transmembrane region" description="Helical" evidence="1">
    <location>
        <begin position="111"/>
        <end position="140"/>
    </location>
</feature>
<sequence>MFMNQSAVLETELAPYFTTKAPFQFPIDFRAGFVKYWPIVSLVLLILTLPAILIFLGIGTAFLPFSYLGGVAAGFGYTISMVLTIGRVVLWALALPGLFNRKRQGWVLSYYAQLISITASIFSFSVFGILFGLLFLMLLFQVREYYN</sequence>
<protein>
    <submittedName>
        <fullName evidence="2">Chromate transporter</fullName>
    </submittedName>
</protein>
<keyword evidence="1" id="KW-0472">Membrane</keyword>
<dbReference type="KEGG" id="sli:Slin_1738"/>
<reference evidence="2 3" key="1">
    <citation type="journal article" date="2010" name="Stand. Genomic Sci.">
        <title>Complete genome sequence of Spirosoma linguale type strain (1).</title>
        <authorList>
            <person name="Lail K."/>
            <person name="Sikorski J."/>
            <person name="Saunders E."/>
            <person name="Lapidus A."/>
            <person name="Glavina Del Rio T."/>
            <person name="Copeland A."/>
            <person name="Tice H."/>
            <person name="Cheng J.-F."/>
            <person name="Lucas S."/>
            <person name="Nolan M."/>
            <person name="Bruce D."/>
            <person name="Goodwin L."/>
            <person name="Pitluck S."/>
            <person name="Ivanova N."/>
            <person name="Mavromatis K."/>
            <person name="Ovchinnikova G."/>
            <person name="Pati A."/>
            <person name="Chen A."/>
            <person name="Palaniappan K."/>
            <person name="Land M."/>
            <person name="Hauser L."/>
            <person name="Chang Y.-J."/>
            <person name="Jeffries C.D."/>
            <person name="Chain P."/>
            <person name="Brettin T."/>
            <person name="Detter J.C."/>
            <person name="Schuetze A."/>
            <person name="Rohde M."/>
            <person name="Tindall B.J."/>
            <person name="Goeker M."/>
            <person name="Bristow J."/>
            <person name="Eisen J.A."/>
            <person name="Markowitz V."/>
            <person name="Hugenholtz P."/>
            <person name="Kyrpides N.C."/>
            <person name="Klenk H.-P."/>
            <person name="Chen F."/>
        </authorList>
    </citation>
    <scope>NUCLEOTIDE SEQUENCE [LARGE SCALE GENOMIC DNA]</scope>
    <source>
        <strain evidence="3">ATCC 33905 / DSM 74 / LMG 10896 / Claus 1</strain>
    </source>
</reference>
<evidence type="ECO:0000256" key="1">
    <source>
        <dbReference type="SAM" id="Phobius"/>
    </source>
</evidence>
<dbReference type="Proteomes" id="UP000002028">
    <property type="component" value="Chromosome"/>
</dbReference>
<keyword evidence="3" id="KW-1185">Reference proteome</keyword>
<keyword evidence="1" id="KW-0812">Transmembrane</keyword>
<feature type="transmembrane region" description="Helical" evidence="1">
    <location>
        <begin position="39"/>
        <end position="63"/>
    </location>
</feature>
<dbReference type="STRING" id="504472.Slin_1738"/>
<keyword evidence="1" id="KW-1133">Transmembrane helix</keyword>
<dbReference type="eggNOG" id="ENOG50331BW">
    <property type="taxonomic scope" value="Bacteria"/>
</dbReference>
<accession>D2QQT1</accession>
<gene>
    <name evidence="2" type="ordered locus">Slin_1738</name>
</gene>
<proteinExistence type="predicted"/>
<dbReference type="HOGENOM" id="CLU_137356_0_0_10"/>
<organism evidence="2 3">
    <name type="scientific">Spirosoma linguale (strain ATCC 33905 / DSM 74 / LMG 10896 / Claus 1)</name>
    <dbReference type="NCBI Taxonomy" id="504472"/>
    <lineage>
        <taxon>Bacteria</taxon>
        <taxon>Pseudomonadati</taxon>
        <taxon>Bacteroidota</taxon>
        <taxon>Cytophagia</taxon>
        <taxon>Cytophagales</taxon>
        <taxon>Cytophagaceae</taxon>
        <taxon>Spirosoma</taxon>
    </lineage>
</organism>
<evidence type="ECO:0000313" key="3">
    <source>
        <dbReference type="Proteomes" id="UP000002028"/>
    </source>
</evidence>